<keyword evidence="3" id="KW-0804">Transcription</keyword>
<dbReference type="GO" id="GO:0003677">
    <property type="term" value="F:DNA binding"/>
    <property type="evidence" value="ECO:0007669"/>
    <property type="project" value="UniProtKB-KW"/>
</dbReference>
<dbReference type="InterPro" id="IPR000792">
    <property type="entry name" value="Tscrpt_reg_LuxR_C"/>
</dbReference>
<evidence type="ECO:0000256" key="1">
    <source>
        <dbReference type="ARBA" id="ARBA00023015"/>
    </source>
</evidence>
<organism evidence="6 7">
    <name type="scientific">Roseisolibacter agri</name>
    <dbReference type="NCBI Taxonomy" id="2014610"/>
    <lineage>
        <taxon>Bacteria</taxon>
        <taxon>Pseudomonadati</taxon>
        <taxon>Gemmatimonadota</taxon>
        <taxon>Gemmatimonadia</taxon>
        <taxon>Gemmatimonadales</taxon>
        <taxon>Gemmatimonadaceae</taxon>
        <taxon>Roseisolibacter</taxon>
    </lineage>
</organism>
<dbReference type="SUPFAM" id="SSF46894">
    <property type="entry name" value="C-terminal effector domain of the bipartite response regulators"/>
    <property type="match status" value="1"/>
</dbReference>
<comment type="caution">
    <text evidence="6">The sequence shown here is derived from an EMBL/GenBank/DDBJ whole genome shotgun (WGS) entry which is preliminary data.</text>
</comment>
<name>A0AA37VAP2_9BACT</name>
<gene>
    <name evidence="6" type="ORF">rosag_21610</name>
</gene>
<dbReference type="Proteomes" id="UP001161325">
    <property type="component" value="Unassembled WGS sequence"/>
</dbReference>
<dbReference type="InterPro" id="IPR039420">
    <property type="entry name" value="WalR-like"/>
</dbReference>
<feature type="domain" description="HTH luxR-type" evidence="5">
    <location>
        <begin position="329"/>
        <end position="393"/>
    </location>
</feature>
<dbReference type="SMART" id="SM00421">
    <property type="entry name" value="HTH_LUXR"/>
    <property type="match status" value="1"/>
</dbReference>
<keyword evidence="7" id="KW-1185">Reference proteome</keyword>
<dbReference type="Gene3D" id="1.10.10.10">
    <property type="entry name" value="Winged helix-like DNA-binding domain superfamily/Winged helix DNA-binding domain"/>
    <property type="match status" value="1"/>
</dbReference>
<sequence length="393" mass="41696">MFGTPPGKPHRRATRTSPPMSPLATADLARLEHALRVALCPADHGSASTWSATLCRAAADLVGGGAYGTVLAMSERTVHRVLHTDVPDDIDRVYRAEFAAQDLVQTRMLARRLPVGHELDVCTREELARSPFYNEFSLALGVPFSFGVSAFRGASAPHRLMLTLPRWPDDAARDRAAAMLRLLAPAFAAGVEAVDRLTADPAELARLLDVLAEPTLVCDRRGTVLHENPACAALLADVRLRAGAAGEASLRAELRALAAGVGALRGGRAAREAALADAPPAAARELRVGTQRLRARACFTAEGTLAAEALVWVSVERAGAEAAVAAPDALRARFGLTAQECAVARLLADRRTDAEIATTLGVSPHTARTHAERVRRKLGVARRTEVAARIAEA</sequence>
<dbReference type="PANTHER" id="PTHR43214">
    <property type="entry name" value="TWO-COMPONENT RESPONSE REGULATOR"/>
    <property type="match status" value="1"/>
</dbReference>
<dbReference type="Pfam" id="PF00196">
    <property type="entry name" value="GerE"/>
    <property type="match status" value="1"/>
</dbReference>
<evidence type="ECO:0000256" key="3">
    <source>
        <dbReference type="ARBA" id="ARBA00023163"/>
    </source>
</evidence>
<reference evidence="6" key="1">
    <citation type="submission" date="2022-08" db="EMBL/GenBank/DDBJ databases">
        <title>Draft genome sequencing of Roseisolibacter agri AW1220.</title>
        <authorList>
            <person name="Tobiishi Y."/>
            <person name="Tonouchi A."/>
        </authorList>
    </citation>
    <scope>NUCLEOTIDE SEQUENCE</scope>
    <source>
        <strain evidence="6">AW1220</strain>
    </source>
</reference>
<evidence type="ECO:0000256" key="4">
    <source>
        <dbReference type="SAM" id="MobiDB-lite"/>
    </source>
</evidence>
<dbReference type="PANTHER" id="PTHR43214:SF24">
    <property type="entry name" value="TRANSCRIPTIONAL REGULATORY PROTEIN NARL-RELATED"/>
    <property type="match status" value="1"/>
</dbReference>
<protein>
    <recommendedName>
        <fullName evidence="5">HTH luxR-type domain-containing protein</fullName>
    </recommendedName>
</protein>
<dbReference type="AlphaFoldDB" id="A0AA37VAP2"/>
<evidence type="ECO:0000313" key="6">
    <source>
        <dbReference type="EMBL" id="GLC25648.1"/>
    </source>
</evidence>
<proteinExistence type="predicted"/>
<feature type="region of interest" description="Disordered" evidence="4">
    <location>
        <begin position="1"/>
        <end position="22"/>
    </location>
</feature>
<dbReference type="EMBL" id="BRXS01000003">
    <property type="protein sequence ID" value="GLC25648.1"/>
    <property type="molecule type" value="Genomic_DNA"/>
</dbReference>
<accession>A0AA37VAP2</accession>
<evidence type="ECO:0000256" key="2">
    <source>
        <dbReference type="ARBA" id="ARBA00023125"/>
    </source>
</evidence>
<evidence type="ECO:0000259" key="5">
    <source>
        <dbReference type="PROSITE" id="PS50043"/>
    </source>
</evidence>
<keyword evidence="1" id="KW-0805">Transcription regulation</keyword>
<dbReference type="InterPro" id="IPR036388">
    <property type="entry name" value="WH-like_DNA-bd_sf"/>
</dbReference>
<keyword evidence="2" id="KW-0238">DNA-binding</keyword>
<dbReference type="GO" id="GO:0006355">
    <property type="term" value="P:regulation of DNA-templated transcription"/>
    <property type="evidence" value="ECO:0007669"/>
    <property type="project" value="InterPro"/>
</dbReference>
<dbReference type="CDD" id="cd06170">
    <property type="entry name" value="LuxR_C_like"/>
    <property type="match status" value="1"/>
</dbReference>
<dbReference type="PROSITE" id="PS50043">
    <property type="entry name" value="HTH_LUXR_2"/>
    <property type="match status" value="1"/>
</dbReference>
<evidence type="ECO:0000313" key="7">
    <source>
        <dbReference type="Proteomes" id="UP001161325"/>
    </source>
</evidence>
<dbReference type="InterPro" id="IPR016032">
    <property type="entry name" value="Sig_transdc_resp-reg_C-effctor"/>
</dbReference>